<dbReference type="InterPro" id="IPR036206">
    <property type="entry name" value="ThiamineP_synth_sf"/>
</dbReference>
<organism evidence="4 5">
    <name type="scientific">Psychrobacter aestuarii</name>
    <dbReference type="NCBI Taxonomy" id="556327"/>
    <lineage>
        <taxon>Bacteria</taxon>
        <taxon>Pseudomonadati</taxon>
        <taxon>Pseudomonadota</taxon>
        <taxon>Gammaproteobacteria</taxon>
        <taxon>Moraxellales</taxon>
        <taxon>Moraxellaceae</taxon>
        <taxon>Psychrobacter</taxon>
    </lineage>
</organism>
<name>A0ABP3FDM2_9GAMM</name>
<dbReference type="Pfam" id="PF02581">
    <property type="entry name" value="TMP-TENI"/>
    <property type="match status" value="1"/>
</dbReference>
<evidence type="ECO:0000313" key="5">
    <source>
        <dbReference type="Proteomes" id="UP001501787"/>
    </source>
</evidence>
<accession>A0ABP3FDM2</accession>
<gene>
    <name evidence="4" type="primary">thiE</name>
    <name evidence="4" type="ORF">GCM10009129_06550</name>
</gene>
<evidence type="ECO:0000256" key="1">
    <source>
        <dbReference type="ARBA" id="ARBA00004948"/>
    </source>
</evidence>
<keyword evidence="5" id="KW-1185">Reference proteome</keyword>
<protein>
    <submittedName>
        <fullName evidence="4">Thiamine phosphate synthase</fullName>
    </submittedName>
</protein>
<dbReference type="Proteomes" id="UP001501787">
    <property type="component" value="Unassembled WGS sequence"/>
</dbReference>
<evidence type="ECO:0000259" key="3">
    <source>
        <dbReference type="Pfam" id="PF02581"/>
    </source>
</evidence>
<dbReference type="SUPFAM" id="SSF51391">
    <property type="entry name" value="Thiamin phosphate synthase"/>
    <property type="match status" value="1"/>
</dbReference>
<reference evidence="5" key="1">
    <citation type="journal article" date="2019" name="Int. J. Syst. Evol. Microbiol.">
        <title>The Global Catalogue of Microorganisms (GCM) 10K type strain sequencing project: providing services to taxonomists for standard genome sequencing and annotation.</title>
        <authorList>
            <consortium name="The Broad Institute Genomics Platform"/>
            <consortium name="The Broad Institute Genome Sequencing Center for Infectious Disease"/>
            <person name="Wu L."/>
            <person name="Ma J."/>
        </authorList>
    </citation>
    <scope>NUCLEOTIDE SEQUENCE [LARGE SCALE GENOMIC DNA]</scope>
    <source>
        <strain evidence="5">JCM 16343</strain>
    </source>
</reference>
<sequence length="211" mass="22042">MLYLLTNDDPLDVLLQKLKAAFATQVVGLLQIRRKQVLAQADGQAQLYAEAKAMVALAKQYNVPVVMNDDMDLAKQLGVGVHLGQQDGSVREAKAQLAKGQIIGRTCHGDADLVKDAQAAGADYAAMGAIFASTTKPNAATISREALADGCATGMPICVIGGLTPHNVSSLTGLPIRYVAVVGDVMDLPADKIAARCAEWQSALAKLGAKS</sequence>
<dbReference type="InterPro" id="IPR013785">
    <property type="entry name" value="Aldolase_TIM"/>
</dbReference>
<dbReference type="PANTHER" id="PTHR20857:SF15">
    <property type="entry name" value="THIAMINE-PHOSPHATE SYNTHASE"/>
    <property type="match status" value="1"/>
</dbReference>
<dbReference type="CDD" id="cd00564">
    <property type="entry name" value="TMP_TenI"/>
    <property type="match status" value="1"/>
</dbReference>
<feature type="domain" description="Thiamine phosphate synthase/TenI" evidence="3">
    <location>
        <begin position="2"/>
        <end position="183"/>
    </location>
</feature>
<evidence type="ECO:0000313" key="4">
    <source>
        <dbReference type="EMBL" id="GAA0311904.1"/>
    </source>
</evidence>
<dbReference type="Gene3D" id="3.20.20.70">
    <property type="entry name" value="Aldolase class I"/>
    <property type="match status" value="1"/>
</dbReference>
<keyword evidence="2" id="KW-0784">Thiamine biosynthesis</keyword>
<dbReference type="PANTHER" id="PTHR20857">
    <property type="entry name" value="THIAMINE-PHOSPHATE PYROPHOSPHORYLASE"/>
    <property type="match status" value="1"/>
</dbReference>
<dbReference type="EMBL" id="BAAAFR010000001">
    <property type="protein sequence ID" value="GAA0311904.1"/>
    <property type="molecule type" value="Genomic_DNA"/>
</dbReference>
<evidence type="ECO:0000256" key="2">
    <source>
        <dbReference type="ARBA" id="ARBA00022977"/>
    </source>
</evidence>
<dbReference type="InterPro" id="IPR022998">
    <property type="entry name" value="ThiamineP_synth_TenI"/>
</dbReference>
<comment type="pathway">
    <text evidence="1">Cofactor biosynthesis; thiamine diphosphate biosynthesis.</text>
</comment>
<comment type="caution">
    <text evidence="4">The sequence shown here is derived from an EMBL/GenBank/DDBJ whole genome shotgun (WGS) entry which is preliminary data.</text>
</comment>
<proteinExistence type="predicted"/>